<reference evidence="3 4" key="1">
    <citation type="submission" date="2020-07" db="EMBL/GenBank/DDBJ databases">
        <title>Sequencing the genomes of 1000 actinobacteria strains.</title>
        <authorList>
            <person name="Klenk H.-P."/>
        </authorList>
    </citation>
    <scope>NUCLEOTIDE SEQUENCE [LARGE SCALE GENOMIC DNA]</scope>
    <source>
        <strain evidence="3 4">DSM 45772</strain>
    </source>
</reference>
<dbReference type="Proteomes" id="UP000535890">
    <property type="component" value="Unassembled WGS sequence"/>
</dbReference>
<comment type="caution">
    <text evidence="3">The sequence shown here is derived from an EMBL/GenBank/DDBJ whole genome shotgun (WGS) entry which is preliminary data.</text>
</comment>
<dbReference type="InterPro" id="IPR052019">
    <property type="entry name" value="F420H2_bilvrd_red/Heme_oxyg"/>
</dbReference>
<proteinExistence type="predicted"/>
<accession>A0A7Y9J8M2</accession>
<dbReference type="InterPro" id="IPR012349">
    <property type="entry name" value="Split_barrel_FMN-bd"/>
</dbReference>
<name>A0A7Y9J8M2_9PSEU</name>
<evidence type="ECO:0000313" key="4">
    <source>
        <dbReference type="Proteomes" id="UP000535890"/>
    </source>
</evidence>
<organism evidence="3 4">
    <name type="scientific">Actinomycetospora corticicola</name>
    <dbReference type="NCBI Taxonomy" id="663602"/>
    <lineage>
        <taxon>Bacteria</taxon>
        <taxon>Bacillati</taxon>
        <taxon>Actinomycetota</taxon>
        <taxon>Actinomycetes</taxon>
        <taxon>Pseudonocardiales</taxon>
        <taxon>Pseudonocardiaceae</taxon>
        <taxon>Actinomycetospora</taxon>
    </lineage>
</organism>
<dbReference type="Gene3D" id="2.30.110.10">
    <property type="entry name" value="Electron Transport, Fmn-binding Protein, Chain A"/>
    <property type="match status" value="1"/>
</dbReference>
<evidence type="ECO:0000256" key="1">
    <source>
        <dbReference type="ARBA" id="ARBA00023002"/>
    </source>
</evidence>
<dbReference type="AlphaFoldDB" id="A0A7Y9J8M2"/>
<sequence>MTVTPADLHARGEEFAEFWREYHLCTLTTLRRDGSPHVVPVGCTLDLDTAIARIITSGPSRKAAHVRLGGHGGARVAVSQVDRGRWSTLEGLAVVRDDPESVADAEARYAARYRTPRENPRRVVLEITLTRVLGSR</sequence>
<gene>
    <name evidence="3" type="ORF">BJ983_005667</name>
</gene>
<dbReference type="RefSeq" id="WP_179796868.1">
    <property type="nucleotide sequence ID" value="NZ_BAABHP010000023.1"/>
</dbReference>
<dbReference type="GO" id="GO:0016627">
    <property type="term" value="F:oxidoreductase activity, acting on the CH-CH group of donors"/>
    <property type="evidence" value="ECO:0007669"/>
    <property type="project" value="TreeGrafter"/>
</dbReference>
<dbReference type="PANTHER" id="PTHR35176">
    <property type="entry name" value="HEME OXYGENASE HI_0854-RELATED"/>
    <property type="match status" value="1"/>
</dbReference>
<dbReference type="PANTHER" id="PTHR35176:SF1">
    <property type="entry name" value="F420H(2)-DEPENDENT BILIVERDIN REDUCTASE"/>
    <property type="match status" value="1"/>
</dbReference>
<keyword evidence="4" id="KW-1185">Reference proteome</keyword>
<dbReference type="Pfam" id="PF01243">
    <property type="entry name" value="PNPOx_N"/>
    <property type="match status" value="1"/>
</dbReference>
<dbReference type="GO" id="GO:0070967">
    <property type="term" value="F:coenzyme F420 binding"/>
    <property type="evidence" value="ECO:0007669"/>
    <property type="project" value="TreeGrafter"/>
</dbReference>
<dbReference type="InterPro" id="IPR019920">
    <property type="entry name" value="F420-binding_dom_put"/>
</dbReference>
<dbReference type="InterPro" id="IPR011576">
    <property type="entry name" value="Pyridox_Oxase_N"/>
</dbReference>
<dbReference type="GO" id="GO:0005829">
    <property type="term" value="C:cytosol"/>
    <property type="evidence" value="ECO:0007669"/>
    <property type="project" value="TreeGrafter"/>
</dbReference>
<keyword evidence="1" id="KW-0560">Oxidoreductase</keyword>
<dbReference type="EMBL" id="JACCBN010000001">
    <property type="protein sequence ID" value="NYD39565.1"/>
    <property type="molecule type" value="Genomic_DNA"/>
</dbReference>
<protein>
    <submittedName>
        <fullName evidence="3">PPOX class probable F420-dependent enzyme</fullName>
    </submittedName>
</protein>
<feature type="domain" description="Pyridoxamine 5'-phosphate oxidase N-terminal" evidence="2">
    <location>
        <begin position="13"/>
        <end position="133"/>
    </location>
</feature>
<dbReference type="SUPFAM" id="SSF50475">
    <property type="entry name" value="FMN-binding split barrel"/>
    <property type="match status" value="1"/>
</dbReference>
<evidence type="ECO:0000313" key="3">
    <source>
        <dbReference type="EMBL" id="NYD39565.1"/>
    </source>
</evidence>
<evidence type="ECO:0000259" key="2">
    <source>
        <dbReference type="Pfam" id="PF01243"/>
    </source>
</evidence>
<dbReference type="NCBIfam" id="TIGR03618">
    <property type="entry name" value="Rv1155_F420"/>
    <property type="match status" value="1"/>
</dbReference>